<feature type="region of interest" description="Disordered" evidence="1">
    <location>
        <begin position="412"/>
        <end position="550"/>
    </location>
</feature>
<evidence type="ECO:0000313" key="3">
    <source>
        <dbReference type="Proteomes" id="UP000717585"/>
    </source>
</evidence>
<sequence length="775" mass="83340">MNNVKVDTIAKFATPVSFDVQRGHYLALAGESVAYAMKMKISPATPQSFLLRLAQASHDDNRVKTKTKLFLRQTLHDIVSFSNNRFIAASTDNSLAVFDVGFCPPEEVWAYDRLHHAAVFTSPAPIKFINPLSGSRTRLLIVTDNGTVSTVALPSVMESNTAPIRSKSQIDDLIADSDSVFLDSVVKSVTVTPIGGGDIVVLCLESSVMAFVLPLNGRLQDIHVMRALQGTDKVTSVCLVKGADPTRAGLLLVEDTGDSADLTLHDMTINEDRINVDPIAAALVSIPSDCRPTVVDNFVFLTNSQTQMVSILTVSPDSSSIQSHAEISLGGRVLDFVAVKARPQHKTMIRFGSGEEGPTVGVEVLAMLPDRVIETTLDLITGPTAQTKPSGTSVTDLFGVISSRPMGASVNDLFSMAAGPGPQYPQNPQPHPMPRHPQPMMPHTAQPHPVPQPQVAPAPAPAPVVASPVKQAQPQQQEKKKNVDRETKSTRSDKSDKRRKPRTPAKETPQPVAILANPKRAVSPEPAPRVEPGPKQGAGKVPAKVQKATAESSEIDLDRLSDMVADKIYSKIEGQIQSMFADLFMKKVAPAYETASQIMLDEIKSTVTAATDKLNDALVRPIDQLTPTPTPTPESDLARVNRLLDSDDISGAVMIAMRAADSELNAIIDTITSTVDPEAPADQLKALIANPTDSPDAVAGVSRVLTRLSRTPNDTVAVILICSLLDQWVEDAELPLLSNCRDELIATFGKNGRVNERSEIVRHINTVAKGADSRD</sequence>
<feature type="compositionally biased region" description="Pro residues" evidence="1">
    <location>
        <begin position="422"/>
        <end position="440"/>
    </location>
</feature>
<feature type="compositionally biased region" description="Pro residues" evidence="1">
    <location>
        <begin position="448"/>
        <end position="462"/>
    </location>
</feature>
<feature type="compositionally biased region" description="Low complexity" evidence="1">
    <location>
        <begin position="463"/>
        <end position="476"/>
    </location>
</feature>
<evidence type="ECO:0000256" key="1">
    <source>
        <dbReference type="SAM" id="MobiDB-lite"/>
    </source>
</evidence>
<dbReference type="AlphaFoldDB" id="A0A8J6APW9"/>
<evidence type="ECO:0000313" key="2">
    <source>
        <dbReference type="EMBL" id="KAG9390631.1"/>
    </source>
</evidence>
<reference evidence="2" key="1">
    <citation type="submission" date="2021-05" db="EMBL/GenBank/DDBJ databases">
        <title>A free-living protist that lacks canonical eukaryotic 1 DNA replication and segregation systems.</title>
        <authorList>
            <person name="Salas-Leiva D.E."/>
            <person name="Tromer E.C."/>
            <person name="Curtis B.A."/>
            <person name="Jerlstrom-Hultqvist J."/>
            <person name="Kolisko M."/>
            <person name="Yi Z."/>
            <person name="Salas-Leiva J.S."/>
            <person name="Gallot-Lavallee L."/>
            <person name="Kops G.J.P.L."/>
            <person name="Archibald J.M."/>
            <person name="Simpson A.G.B."/>
            <person name="Roger A.J."/>
        </authorList>
    </citation>
    <scope>NUCLEOTIDE SEQUENCE</scope>
    <source>
        <strain evidence="2">BICM</strain>
    </source>
</reference>
<protein>
    <submittedName>
        <fullName evidence="2">Uncharacterized protein</fullName>
    </submittedName>
</protein>
<accession>A0A8J6APW9</accession>
<feature type="compositionally biased region" description="Basic and acidic residues" evidence="1">
    <location>
        <begin position="477"/>
        <end position="496"/>
    </location>
</feature>
<organism evidence="2 3">
    <name type="scientific">Carpediemonas membranifera</name>
    <dbReference type="NCBI Taxonomy" id="201153"/>
    <lineage>
        <taxon>Eukaryota</taxon>
        <taxon>Metamonada</taxon>
        <taxon>Carpediemonas-like organisms</taxon>
        <taxon>Carpediemonas</taxon>
    </lineage>
</organism>
<proteinExistence type="predicted"/>
<gene>
    <name evidence="2" type="ORF">J8273_7996</name>
</gene>
<dbReference type="EMBL" id="JAHDYR010000064">
    <property type="protein sequence ID" value="KAG9390631.1"/>
    <property type="molecule type" value="Genomic_DNA"/>
</dbReference>
<keyword evidence="3" id="KW-1185">Reference proteome</keyword>
<comment type="caution">
    <text evidence="2">The sequence shown here is derived from an EMBL/GenBank/DDBJ whole genome shotgun (WGS) entry which is preliminary data.</text>
</comment>
<dbReference type="Proteomes" id="UP000717585">
    <property type="component" value="Unassembled WGS sequence"/>
</dbReference>
<name>A0A8J6APW9_9EUKA</name>